<proteinExistence type="predicted"/>
<sequence>MKGIFKGFKYFSQIFGISEKEEEMQIGLPTDVKHVAHIGNDGSSSSNTPSWNNSVGSPSRGKMKQSGSSSPSSIHKPRRQKNSSMESPGRKQNSKDTNGSTRRRKKKAASTGEGSSRPRKVTELHTTFDISRK</sequence>
<reference evidence="3" key="1">
    <citation type="journal article" date="2016" name="Nat. Genet.">
        <title>A high-quality carrot genome assembly provides new insights into carotenoid accumulation and asterid genome evolution.</title>
        <authorList>
            <person name="Iorizzo M."/>
            <person name="Ellison S."/>
            <person name="Senalik D."/>
            <person name="Zeng P."/>
            <person name="Satapoomin P."/>
            <person name="Huang J."/>
            <person name="Bowman M."/>
            <person name="Iovene M."/>
            <person name="Sanseverino W."/>
            <person name="Cavagnaro P."/>
            <person name="Yildiz M."/>
            <person name="Macko-Podgorni A."/>
            <person name="Moranska E."/>
            <person name="Grzebelus E."/>
            <person name="Grzebelus D."/>
            <person name="Ashrafi H."/>
            <person name="Zheng Z."/>
            <person name="Cheng S."/>
            <person name="Spooner D."/>
            <person name="Van Deynze A."/>
            <person name="Simon P."/>
        </authorList>
    </citation>
    <scope>NUCLEOTIDE SEQUENCE</scope>
    <source>
        <tissue evidence="3">Leaf</tissue>
    </source>
</reference>
<dbReference type="PANTHER" id="PTHR46325:SF20">
    <property type="entry name" value="CRIB DOMAIN-CONTAINING PROTEIN RIC10"/>
    <property type="match status" value="1"/>
</dbReference>
<dbReference type="InterPro" id="IPR000095">
    <property type="entry name" value="CRIB_dom"/>
</dbReference>
<gene>
    <name evidence="3" type="ORF">DCAR_0832212</name>
</gene>
<dbReference type="EMBL" id="CP093350">
    <property type="protein sequence ID" value="WOH12704.1"/>
    <property type="molecule type" value="Genomic_DNA"/>
</dbReference>
<dbReference type="CDD" id="cd00132">
    <property type="entry name" value="CRIB"/>
    <property type="match status" value="1"/>
</dbReference>
<keyword evidence="4" id="KW-1185">Reference proteome</keyword>
<evidence type="ECO:0000313" key="3">
    <source>
        <dbReference type="EMBL" id="WOH12704.1"/>
    </source>
</evidence>
<feature type="region of interest" description="Disordered" evidence="1">
    <location>
        <begin position="35"/>
        <end position="133"/>
    </location>
</feature>
<dbReference type="Proteomes" id="UP000077755">
    <property type="component" value="Chromosome 8"/>
</dbReference>
<dbReference type="PANTHER" id="PTHR46325">
    <property type="entry name" value="CRIB DOMAIN-CONTAINING PROTEIN RIC8"/>
    <property type="match status" value="1"/>
</dbReference>
<dbReference type="SMART" id="SM00285">
    <property type="entry name" value="PBD"/>
    <property type="match status" value="1"/>
</dbReference>
<evidence type="ECO:0000256" key="1">
    <source>
        <dbReference type="SAM" id="MobiDB-lite"/>
    </source>
</evidence>
<dbReference type="AlphaFoldDB" id="A0AAF0XT75"/>
<evidence type="ECO:0000259" key="2">
    <source>
        <dbReference type="PROSITE" id="PS50108"/>
    </source>
</evidence>
<reference evidence="3" key="2">
    <citation type="submission" date="2022-03" db="EMBL/GenBank/DDBJ databases">
        <title>Draft title - Genomic analysis of global carrot germplasm unveils the trajectory of domestication and the origin of high carotenoid orange carrot.</title>
        <authorList>
            <person name="Iorizzo M."/>
            <person name="Ellison S."/>
            <person name="Senalik D."/>
            <person name="Macko-Podgorni A."/>
            <person name="Grzebelus D."/>
            <person name="Bostan H."/>
            <person name="Rolling W."/>
            <person name="Curaba J."/>
            <person name="Simon P."/>
        </authorList>
    </citation>
    <scope>NUCLEOTIDE SEQUENCE</scope>
    <source>
        <tissue evidence="3">Leaf</tissue>
    </source>
</reference>
<dbReference type="PROSITE" id="PS50108">
    <property type="entry name" value="CRIB"/>
    <property type="match status" value="1"/>
</dbReference>
<feature type="domain" description="CRIB" evidence="2">
    <location>
        <begin position="26"/>
        <end position="39"/>
    </location>
</feature>
<accession>A0AAF0XT75</accession>
<evidence type="ECO:0000313" key="4">
    <source>
        <dbReference type="Proteomes" id="UP000077755"/>
    </source>
</evidence>
<protein>
    <recommendedName>
        <fullName evidence="2">CRIB domain-containing protein</fullName>
    </recommendedName>
</protein>
<organism evidence="3 4">
    <name type="scientific">Daucus carota subsp. sativus</name>
    <name type="common">Carrot</name>
    <dbReference type="NCBI Taxonomy" id="79200"/>
    <lineage>
        <taxon>Eukaryota</taxon>
        <taxon>Viridiplantae</taxon>
        <taxon>Streptophyta</taxon>
        <taxon>Embryophyta</taxon>
        <taxon>Tracheophyta</taxon>
        <taxon>Spermatophyta</taxon>
        <taxon>Magnoliopsida</taxon>
        <taxon>eudicotyledons</taxon>
        <taxon>Gunneridae</taxon>
        <taxon>Pentapetalae</taxon>
        <taxon>asterids</taxon>
        <taxon>campanulids</taxon>
        <taxon>Apiales</taxon>
        <taxon>Apiaceae</taxon>
        <taxon>Apioideae</taxon>
        <taxon>Scandiceae</taxon>
        <taxon>Daucinae</taxon>
        <taxon>Daucus</taxon>
        <taxon>Daucus sect. Daucus</taxon>
    </lineage>
</organism>
<feature type="compositionally biased region" description="Polar residues" evidence="1">
    <location>
        <begin position="124"/>
        <end position="133"/>
    </location>
</feature>
<name>A0AAF0XT75_DAUCS</name>
<feature type="compositionally biased region" description="Low complexity" evidence="1">
    <location>
        <begin position="40"/>
        <end position="54"/>
    </location>
</feature>